<dbReference type="VEuPathDB" id="FungiDB:MPH_01677"/>
<sequence>MPWHRFLIALTALLAYLVSHSDAIISSTAYQPDNDPNYDGTGKSTGRANFTFEELYKYQVRFWENFVNNNTDQANSINSTLIASDCLGRVDATRTFDGQELNTEYLFGLFANLKTSNTPTILGVPVSYNIIHFTANQDISTAATVVFFHNAFMGVFPVEIDSWILWNQAGQIRQYDATYRWFGNLLDATLALAANSSATQDAEEDKRNNNDDDTDHVTSITESLATSICTTTQTYCNGTNAQYASFNACYTTLTQQKRFGKAYELGADTLLCRLVHQNMVALRPAVHCPHVGPTGGGMCVDDLHYAERVLQKYFVHAPFLPEGYESGNASIDAW</sequence>
<evidence type="ECO:0000256" key="1">
    <source>
        <dbReference type="SAM" id="SignalP"/>
    </source>
</evidence>
<name>K2S2A1_MACPH</name>
<reference evidence="2 3" key="1">
    <citation type="journal article" date="2012" name="BMC Genomics">
        <title>Tools to kill: Genome of one of the most destructive plant pathogenic fungi Macrophomina phaseolina.</title>
        <authorList>
            <person name="Islam M.S."/>
            <person name="Haque M.S."/>
            <person name="Islam M.M."/>
            <person name="Emdad E.M."/>
            <person name="Halim A."/>
            <person name="Hossen Q.M.M."/>
            <person name="Hossain M.Z."/>
            <person name="Ahmed B."/>
            <person name="Rahim S."/>
            <person name="Rahman M.S."/>
            <person name="Alam M.M."/>
            <person name="Hou S."/>
            <person name="Wan X."/>
            <person name="Saito J.A."/>
            <person name="Alam M."/>
        </authorList>
    </citation>
    <scope>NUCLEOTIDE SEQUENCE [LARGE SCALE GENOMIC DNA]</scope>
    <source>
        <strain evidence="2 3">MS6</strain>
    </source>
</reference>
<evidence type="ECO:0000313" key="2">
    <source>
        <dbReference type="EMBL" id="EKG21048.1"/>
    </source>
</evidence>
<dbReference type="OrthoDB" id="10010954at2759"/>
<proteinExistence type="predicted"/>
<keyword evidence="1" id="KW-0732">Signal</keyword>
<comment type="caution">
    <text evidence="2">The sequence shown here is derived from an EMBL/GenBank/DDBJ whole genome shotgun (WGS) entry which is preliminary data.</text>
</comment>
<evidence type="ECO:0008006" key="4">
    <source>
        <dbReference type="Google" id="ProtNLM"/>
    </source>
</evidence>
<organism evidence="2 3">
    <name type="scientific">Macrophomina phaseolina (strain MS6)</name>
    <name type="common">Charcoal rot fungus</name>
    <dbReference type="NCBI Taxonomy" id="1126212"/>
    <lineage>
        <taxon>Eukaryota</taxon>
        <taxon>Fungi</taxon>
        <taxon>Dikarya</taxon>
        <taxon>Ascomycota</taxon>
        <taxon>Pezizomycotina</taxon>
        <taxon>Dothideomycetes</taxon>
        <taxon>Dothideomycetes incertae sedis</taxon>
        <taxon>Botryosphaeriales</taxon>
        <taxon>Botryosphaeriaceae</taxon>
        <taxon>Macrophomina</taxon>
    </lineage>
</organism>
<gene>
    <name evidence="2" type="ORF">MPH_01677</name>
</gene>
<feature type="chain" id="PRO_5003864190" description="Secreted protein" evidence="1">
    <location>
        <begin position="24"/>
        <end position="334"/>
    </location>
</feature>
<evidence type="ECO:0000313" key="3">
    <source>
        <dbReference type="Proteomes" id="UP000007129"/>
    </source>
</evidence>
<dbReference type="EMBL" id="AHHD01000068">
    <property type="protein sequence ID" value="EKG21048.1"/>
    <property type="molecule type" value="Genomic_DNA"/>
</dbReference>
<dbReference type="InParanoid" id="K2S2A1"/>
<dbReference type="Proteomes" id="UP000007129">
    <property type="component" value="Unassembled WGS sequence"/>
</dbReference>
<dbReference type="HOGENOM" id="CLU_072152_0_0_1"/>
<accession>K2S2A1</accession>
<protein>
    <recommendedName>
        <fullName evidence="4">Secreted protein</fullName>
    </recommendedName>
</protein>
<feature type="signal peptide" evidence="1">
    <location>
        <begin position="1"/>
        <end position="23"/>
    </location>
</feature>
<dbReference type="AlphaFoldDB" id="K2S2A1"/>
<dbReference type="eggNOG" id="ENOG502RYTS">
    <property type="taxonomic scope" value="Eukaryota"/>
</dbReference>